<feature type="DNA-binding region" description="OmpR/PhoB-type" evidence="2">
    <location>
        <begin position="4"/>
        <end position="107"/>
    </location>
</feature>
<dbReference type="CDD" id="cd00383">
    <property type="entry name" value="trans_reg_C"/>
    <property type="match status" value="1"/>
</dbReference>
<evidence type="ECO:0000256" key="4">
    <source>
        <dbReference type="SAM" id="Phobius"/>
    </source>
</evidence>
<evidence type="ECO:0000313" key="7">
    <source>
        <dbReference type="Proteomes" id="UP001307839"/>
    </source>
</evidence>
<dbReference type="Gene3D" id="1.10.10.10">
    <property type="entry name" value="Winged helix-like DNA-binding domain superfamily/Winged helix DNA-binding domain"/>
    <property type="match status" value="1"/>
</dbReference>
<dbReference type="InterPro" id="IPR036388">
    <property type="entry name" value="WH-like_DNA-bd_sf"/>
</dbReference>
<evidence type="ECO:0000256" key="1">
    <source>
        <dbReference type="ARBA" id="ARBA00023125"/>
    </source>
</evidence>
<dbReference type="RefSeq" id="WP_330078922.1">
    <property type="nucleotide sequence ID" value="NZ_JAZDCU010000002.1"/>
</dbReference>
<dbReference type="GO" id="GO:0006355">
    <property type="term" value="P:regulation of DNA-templated transcription"/>
    <property type="evidence" value="ECO:0007669"/>
    <property type="project" value="InterPro"/>
</dbReference>
<dbReference type="GO" id="GO:0003677">
    <property type="term" value="F:DNA binding"/>
    <property type="evidence" value="ECO:0007669"/>
    <property type="project" value="UniProtKB-UniRule"/>
</dbReference>
<feature type="region of interest" description="Disordered" evidence="3">
    <location>
        <begin position="119"/>
        <end position="143"/>
    </location>
</feature>
<dbReference type="GO" id="GO:0000160">
    <property type="term" value="P:phosphorelay signal transduction system"/>
    <property type="evidence" value="ECO:0007669"/>
    <property type="project" value="InterPro"/>
</dbReference>
<reference evidence="6 7" key="1">
    <citation type="submission" date="2024-01" db="EMBL/GenBank/DDBJ databases">
        <title>Unpublished Manusciprt.</title>
        <authorList>
            <person name="Duman M."/>
            <person name="Valdes E.G."/>
            <person name="Ajmi N."/>
            <person name="Altun S."/>
            <person name="Saticioglu I.B."/>
        </authorList>
    </citation>
    <scope>NUCLEOTIDE SEQUENCE [LARGE SCALE GENOMIC DNA]</scope>
    <source>
        <strain evidence="6 7">120P</strain>
    </source>
</reference>
<protein>
    <submittedName>
        <fullName evidence="6">Winged helix-turn-helix domain-containing protein</fullName>
    </submittedName>
</protein>
<feature type="transmembrane region" description="Helical" evidence="4">
    <location>
        <begin position="151"/>
        <end position="171"/>
    </location>
</feature>
<dbReference type="EMBL" id="JAZDQP010000002">
    <property type="protein sequence ID" value="MEE1865536.1"/>
    <property type="molecule type" value="Genomic_DNA"/>
</dbReference>
<keyword evidence="7" id="KW-1185">Reference proteome</keyword>
<evidence type="ECO:0000256" key="2">
    <source>
        <dbReference type="PROSITE-ProRule" id="PRU01091"/>
    </source>
</evidence>
<keyword evidence="4" id="KW-0472">Membrane</keyword>
<dbReference type="Pfam" id="PF00486">
    <property type="entry name" value="Trans_reg_C"/>
    <property type="match status" value="1"/>
</dbReference>
<keyword evidence="4" id="KW-0812">Transmembrane</keyword>
<feature type="domain" description="OmpR/PhoB-type" evidence="5">
    <location>
        <begin position="4"/>
        <end position="107"/>
    </location>
</feature>
<keyword evidence="4" id="KW-1133">Transmembrane helix</keyword>
<dbReference type="AlphaFoldDB" id="A0AB35WR14"/>
<dbReference type="SMART" id="SM00862">
    <property type="entry name" value="Trans_reg_C"/>
    <property type="match status" value="1"/>
</dbReference>
<organism evidence="6 7">
    <name type="scientific">Pseudomonas auratipiscis</name>
    <dbReference type="NCBI Taxonomy" id="3115853"/>
    <lineage>
        <taxon>Bacteria</taxon>
        <taxon>Pseudomonadati</taxon>
        <taxon>Pseudomonadota</taxon>
        <taxon>Gammaproteobacteria</taxon>
        <taxon>Pseudomonadales</taxon>
        <taxon>Pseudomonadaceae</taxon>
        <taxon>Pseudomonas</taxon>
    </lineage>
</organism>
<evidence type="ECO:0000259" key="5">
    <source>
        <dbReference type="PROSITE" id="PS51755"/>
    </source>
</evidence>
<comment type="caution">
    <text evidence="6">The sequence shown here is derived from an EMBL/GenBank/DDBJ whole genome shotgun (WGS) entry which is preliminary data.</text>
</comment>
<evidence type="ECO:0000256" key="3">
    <source>
        <dbReference type="SAM" id="MobiDB-lite"/>
    </source>
</evidence>
<dbReference type="InterPro" id="IPR001867">
    <property type="entry name" value="OmpR/PhoB-type_DNA-bd"/>
</dbReference>
<accession>A0AB35WR14</accession>
<dbReference type="Proteomes" id="UP001307839">
    <property type="component" value="Unassembled WGS sequence"/>
</dbReference>
<keyword evidence="1 2" id="KW-0238">DNA-binding</keyword>
<dbReference type="PROSITE" id="PS51755">
    <property type="entry name" value="OMPR_PHOB"/>
    <property type="match status" value="1"/>
</dbReference>
<name>A0AB35WR14_9PSED</name>
<proteinExistence type="predicted"/>
<dbReference type="InterPro" id="IPR016032">
    <property type="entry name" value="Sig_transdc_resp-reg_C-effctor"/>
</dbReference>
<sequence>MIYHFRLKNSALVEFNSEHCKIIIEKSPGTTEEVSLARADSRILELLLMSPGTTCSREAIQEFAWDDRIVSTGSLNQSIFMLRNILGDSKDHEILITVPRRGYRFNSDYLINGPEASAAPEQEDLEQGPSSSEPSPPAPSRKRGIGRAVQLGYLAAAVLAVFAVWRIYAWYEPVNGLQVVNIKQGELSISAVGKNKHEVEKLKSYIAELDLPTQGMKGQAFISRTGPRFNISCIRATGLTYNAEFQLRDESLASMLKKCVAAE</sequence>
<dbReference type="SUPFAM" id="SSF46894">
    <property type="entry name" value="C-terminal effector domain of the bipartite response regulators"/>
    <property type="match status" value="1"/>
</dbReference>
<evidence type="ECO:0000313" key="6">
    <source>
        <dbReference type="EMBL" id="MEE1865536.1"/>
    </source>
</evidence>
<gene>
    <name evidence="6" type="ORF">V0R53_03900</name>
</gene>